<feature type="domain" description="Reverse transcriptase" evidence="1">
    <location>
        <begin position="398"/>
        <end position="656"/>
    </location>
</feature>
<comment type="caution">
    <text evidence="3">The sequence shown here is derived from an EMBL/GenBank/DDBJ whole genome shotgun (WGS) entry which is preliminary data.</text>
</comment>
<dbReference type="Proteomes" id="UP000836402">
    <property type="component" value="Unassembled WGS sequence"/>
</dbReference>
<evidence type="ECO:0000259" key="1">
    <source>
        <dbReference type="PROSITE" id="PS50878"/>
    </source>
</evidence>
<sequence>MTKGSRDILVLELKHASGQNIRVVNVYNAPAGCDHPGEGAKKLMELPVTRSPCLVGGDFNLCHDDWAAEWWAGSTTAQAAELGDFLGTEEWELGLEKGSITRMSEGGGSALDLVFLNRPLTQRGWLASCEVRPDLSAGSDHWPVLTKLQCGQGQALRRELRFRFVRAEWDKLRQQLMSQRDSLLEPALSKLRAGREPASVRHTIDRLAEAMQRWIFAGMEAAIPRTATTGQGHPWWSPECTTATKELSKMEAKLAQVLSGGLVDMVLQESVAQARSTAKRKLAAARRNFYREQAGKIEGNEIFVVRKWALGQRQYASAAMRDSDGRDFVTPAEKRTLLRDTLLPHHDEQDPLLVLSQLSPSAARSTHASLTRAELKEAVVLREGWSAIEEPLFVLASAAFNEGWYPTAFRTSTLCALKKGGKRDPALARSYRLIALLPVLGKALEKVAANRLTWFAEQFSAVPLEQYGAMPKRSATDAGVALTHDIHVGWARHDRLTTSVLFFDVVGAFDNVTPGRMVLRLWEIGVPLPLIALVASWLAARVAAIRLDGEMGTAEPCATGLPQGSPLSMILFVLFLSPMWDAIPAGVRLFGFVDDGGLRTQSTTIEQNCRTLEQAYDAALHWANENGLWFDKVKRELIHFPPPRIKPLPKLLPVRLGPAEDDLVHRVARDASREASLPPVRLVLDYLRALYAIRLHALPQQHPVAVRLTAVVPAQKRSSLLQVRSRTNRGHLTIKTTPLLEMAREVQDVERHGPGPDAPWLPTFEQQAGVTISLFEGSDKDTVAKQHNALIEAKAPTLLVYSDGSLSAEGAAGAGFVVYRARENTRNKVLDASIHLHQDKEVFDAEVYGMFTGLKTAFSAADRSGEQDIMAFIDNQAALRALAQRSRTSASSGSLLTLTRRETVKWLESDPARSVHLAWVPGHKDIEGNDYADEMAKKGSSALRADISVGRRWTSLAKAKRRAKERMLQQWTREWSDSARHGQYRRLRTQSPSLTPAPHLGSLPRRELGLWLQAKTGHGDFSTYHQRPHFKHPDAHIHCRCGRHKTRLHPLICPTFLQHQDLLDPARLPSGQLNFEYLFNDNKGISLFAEYATISRAYSCNMTI</sequence>
<proteinExistence type="predicted"/>
<dbReference type="PROSITE" id="PS50878">
    <property type="entry name" value="RT_POL"/>
    <property type="match status" value="1"/>
</dbReference>
<dbReference type="SUPFAM" id="SSF56219">
    <property type="entry name" value="DNase I-like"/>
    <property type="match status" value="1"/>
</dbReference>
<dbReference type="PROSITE" id="PS50879">
    <property type="entry name" value="RNASE_H_1"/>
    <property type="match status" value="1"/>
</dbReference>
<evidence type="ECO:0000259" key="2">
    <source>
        <dbReference type="PROSITE" id="PS50879"/>
    </source>
</evidence>
<dbReference type="Gene3D" id="3.30.420.10">
    <property type="entry name" value="Ribonuclease H-like superfamily/Ribonuclease H"/>
    <property type="match status" value="1"/>
</dbReference>
<dbReference type="EMBL" id="CAJHJG010003352">
    <property type="protein sequence ID" value="CAD6930292.1"/>
    <property type="molecule type" value="Genomic_DNA"/>
</dbReference>
<dbReference type="Pfam" id="PF00075">
    <property type="entry name" value="RNase_H"/>
    <property type="match status" value="1"/>
</dbReference>
<dbReference type="InterPro" id="IPR036397">
    <property type="entry name" value="RNaseH_sf"/>
</dbReference>
<protein>
    <recommendedName>
        <fullName evidence="5">RNase H type-1 domain-containing protein</fullName>
    </recommendedName>
</protein>
<evidence type="ECO:0008006" key="5">
    <source>
        <dbReference type="Google" id="ProtNLM"/>
    </source>
</evidence>
<dbReference type="SUPFAM" id="SSF53098">
    <property type="entry name" value="Ribonuclease H-like"/>
    <property type="match status" value="1"/>
</dbReference>
<keyword evidence="4" id="KW-1185">Reference proteome</keyword>
<dbReference type="InterPro" id="IPR000477">
    <property type="entry name" value="RT_dom"/>
</dbReference>
<dbReference type="InterPro" id="IPR036691">
    <property type="entry name" value="Endo/exonu/phosph_ase_sf"/>
</dbReference>
<name>A0ABN7IY95_9BASI</name>
<organism evidence="3 4">
    <name type="scientific">Tilletia caries</name>
    <name type="common">wheat bunt fungus</name>
    <dbReference type="NCBI Taxonomy" id="13290"/>
    <lineage>
        <taxon>Eukaryota</taxon>
        <taxon>Fungi</taxon>
        <taxon>Dikarya</taxon>
        <taxon>Basidiomycota</taxon>
        <taxon>Ustilaginomycotina</taxon>
        <taxon>Exobasidiomycetes</taxon>
        <taxon>Tilletiales</taxon>
        <taxon>Tilletiaceae</taxon>
        <taxon>Tilletia</taxon>
    </lineage>
</organism>
<feature type="domain" description="RNase H type-1" evidence="2">
    <location>
        <begin position="794"/>
        <end position="941"/>
    </location>
</feature>
<dbReference type="CDD" id="cd09276">
    <property type="entry name" value="Rnase_HI_RT_non_LTR"/>
    <property type="match status" value="1"/>
</dbReference>
<dbReference type="InterPro" id="IPR002156">
    <property type="entry name" value="RNaseH_domain"/>
</dbReference>
<dbReference type="Pfam" id="PF00078">
    <property type="entry name" value="RVT_1"/>
    <property type="match status" value="1"/>
</dbReference>
<reference evidence="3" key="1">
    <citation type="submission" date="2020-10" db="EMBL/GenBank/DDBJ databases">
        <authorList>
            <person name="Sedaghatjoo S."/>
        </authorList>
    </citation>
    <scope>NUCLEOTIDE SEQUENCE</scope>
    <source>
        <strain evidence="3">AZH3</strain>
    </source>
</reference>
<accession>A0ABN7IY95</accession>
<gene>
    <name evidence="3" type="ORF">JKIAZH3_G3832</name>
</gene>
<dbReference type="PANTHER" id="PTHR33481:SF1">
    <property type="entry name" value="ENDONUCLEASE_EXONUCLEASE_PHOSPHATASE DOMAIN-CONTAINING PROTEIN-RELATED"/>
    <property type="match status" value="1"/>
</dbReference>
<dbReference type="InterPro" id="IPR005135">
    <property type="entry name" value="Endo/exonuclease/phosphatase"/>
</dbReference>
<evidence type="ECO:0000313" key="4">
    <source>
        <dbReference type="Proteomes" id="UP000836402"/>
    </source>
</evidence>
<dbReference type="Pfam" id="PF14529">
    <property type="entry name" value="Exo_endo_phos_2"/>
    <property type="match status" value="1"/>
</dbReference>
<dbReference type="Gene3D" id="3.60.10.10">
    <property type="entry name" value="Endonuclease/exonuclease/phosphatase"/>
    <property type="match status" value="1"/>
</dbReference>
<dbReference type="PANTHER" id="PTHR33481">
    <property type="entry name" value="REVERSE TRANSCRIPTASE"/>
    <property type="match status" value="1"/>
</dbReference>
<evidence type="ECO:0000313" key="3">
    <source>
        <dbReference type="EMBL" id="CAD6930292.1"/>
    </source>
</evidence>
<dbReference type="CDD" id="cd01650">
    <property type="entry name" value="RT_nLTR_like"/>
    <property type="match status" value="1"/>
</dbReference>
<dbReference type="InterPro" id="IPR012337">
    <property type="entry name" value="RNaseH-like_sf"/>
</dbReference>